<dbReference type="PANTHER" id="PTHR36195">
    <property type="entry name" value="DOMAIN PROTEIN, PUTATIVE (AFU_ORTHOLOGUE AFUA_5G01990)-RELATED-RELATED"/>
    <property type="match status" value="1"/>
</dbReference>
<sequence length="367" mass="40665">MSLSPDLQPVPFQPDMEQTEPGEIETIRELVEVFLDMAHTVADTEGHAFRAVHAKGHGLLRGTLTVLDDLPPPYAQGLFAQPGRYDALMRLSSPPAEQLSDQVSTPRALALKLMRVPGERVQESWDHDTQDFLMVNGPAFSRAGPKDFLKDVKLLAATTEKAPHAKELLSSVLQGAEAMIEAVGGESAQLKALGGEPQAHPLGETYFSQTPFLYGPYIAKFSIAPVSPSLTALTDQRLQGDDDDLLRHAVSAFFAHNGEPAEWELRAQLCTDRDRMPVEDASVRWPEELSPWVAVASLRIPQQQSWLQGRSQVEEDELAFDPWHALAAHRPLGAVNRARRVVLEASRQFRGSFNRCPIHEPRLTRRA</sequence>
<dbReference type="PROSITE" id="PS51402">
    <property type="entry name" value="CATALASE_3"/>
    <property type="match status" value="1"/>
</dbReference>
<comment type="function">
    <text evidence="1">Decomposes hydrogen peroxide into water and oxygen; serves to protect cells from the toxic effects of hydrogen peroxide.</text>
</comment>
<organism evidence="2 3">
    <name type="scientific">Roseateles amylovorans</name>
    <dbReference type="NCBI Taxonomy" id="2978473"/>
    <lineage>
        <taxon>Bacteria</taxon>
        <taxon>Pseudomonadati</taxon>
        <taxon>Pseudomonadota</taxon>
        <taxon>Betaproteobacteria</taxon>
        <taxon>Burkholderiales</taxon>
        <taxon>Sphaerotilaceae</taxon>
        <taxon>Roseateles</taxon>
    </lineage>
</organism>
<reference evidence="2" key="1">
    <citation type="submission" date="2022-10" db="EMBL/GenBank/DDBJ databases">
        <title>Characterization and whole genome sequencing of a new Roseateles species, isolated from fresh water.</title>
        <authorList>
            <person name="Guliayeva D.Y."/>
            <person name="Akhremchuk A.E."/>
            <person name="Sikolenko M.A."/>
            <person name="Valentovich L.N."/>
            <person name="Sidarenka A.V."/>
        </authorList>
    </citation>
    <scope>NUCLEOTIDE SEQUENCE</scope>
    <source>
        <strain evidence="2">BIM B-1768</strain>
    </source>
</reference>
<evidence type="ECO:0000313" key="3">
    <source>
        <dbReference type="Proteomes" id="UP001064933"/>
    </source>
</evidence>
<dbReference type="Proteomes" id="UP001064933">
    <property type="component" value="Chromosome"/>
</dbReference>
<evidence type="ECO:0000256" key="1">
    <source>
        <dbReference type="ARBA" id="ARBA00002974"/>
    </source>
</evidence>
<protein>
    <submittedName>
        <fullName evidence="2">Catalase family protein</fullName>
    </submittedName>
</protein>
<dbReference type="InterPro" id="IPR020835">
    <property type="entry name" value="Catalase_sf"/>
</dbReference>
<dbReference type="EMBL" id="CP104562">
    <property type="protein sequence ID" value="UXH79203.1"/>
    <property type="molecule type" value="Genomic_DNA"/>
</dbReference>
<proteinExistence type="predicted"/>
<dbReference type="SUPFAM" id="SSF56634">
    <property type="entry name" value="Heme-dependent catalase-like"/>
    <property type="match status" value="1"/>
</dbReference>
<dbReference type="PANTHER" id="PTHR36195:SF4">
    <property type="entry name" value="DOMAIN PROTEIN, PUTATIVE (AFU_ORTHOLOGUE AFUA_5G01990)-RELATED"/>
    <property type="match status" value="1"/>
</dbReference>
<dbReference type="InterPro" id="IPR018028">
    <property type="entry name" value="Catalase"/>
</dbReference>
<keyword evidence="3" id="KW-1185">Reference proteome</keyword>
<dbReference type="Gene3D" id="2.40.180.10">
    <property type="entry name" value="Catalase core domain"/>
    <property type="match status" value="1"/>
</dbReference>
<gene>
    <name evidence="2" type="ORF">N4261_04505</name>
</gene>
<evidence type="ECO:0000313" key="2">
    <source>
        <dbReference type="EMBL" id="UXH79203.1"/>
    </source>
</evidence>
<name>A0ABY6B2Q6_9BURK</name>
<accession>A0ABY6B2Q6</accession>
<dbReference type="CDD" id="cd08152">
    <property type="entry name" value="y4iL_like"/>
    <property type="match status" value="1"/>
</dbReference>
<dbReference type="RefSeq" id="WP_261759023.1">
    <property type="nucleotide sequence ID" value="NZ_CP104562.2"/>
</dbReference>